<dbReference type="VEuPathDB" id="TriTrypDB:TvY486_0034200"/>
<evidence type="ECO:0000313" key="3">
    <source>
        <dbReference type="EMBL" id="CCD20571.1"/>
    </source>
</evidence>
<accession>F9WSN2</accession>
<feature type="compositionally biased region" description="Polar residues" evidence="1">
    <location>
        <begin position="84"/>
        <end position="96"/>
    </location>
</feature>
<evidence type="ECO:0000313" key="4">
    <source>
        <dbReference type="Proteomes" id="UP000009027"/>
    </source>
</evidence>
<keyword evidence="2" id="KW-0472">Membrane</keyword>
<dbReference type="AlphaFoldDB" id="F9WSN2"/>
<protein>
    <submittedName>
        <fullName evidence="3">Uncharacterized protein</fullName>
    </submittedName>
</protein>
<feature type="compositionally biased region" description="Polar residues" evidence="1">
    <location>
        <begin position="937"/>
        <end position="946"/>
    </location>
</feature>
<keyword evidence="4" id="KW-1185">Reference proteome</keyword>
<sequence length="1075" mass="117055">MPSPSLLARPVLRCYGCVSYPLSPLGSPRVTMPDDVVCCYRQPIQTHESPSEFITCLPDSALWGSKVAQPVTQTENEENEEENSNGTGATPLSASSGNRCRLNLPLEWTFTLSQMPCGGATGTATAEDITKGGNEADVDMRVMVTSRLDYVLHTWSMLTRYIVSSDFSGGLEIGFFPAKLPANIVSWVAGGRGDKAPGRAIVYHEVRARVPVKLFHGISVDAKSEPDKSEFEFGDSLEHFFTTRRLDAELLRMLIHDAVVSCVSGSSPFTCGFEQLSPRTVSEASYEVALTDGDSVDGHNSPNALSTVESRSHCHLIPRVFHATPPPPTPVVFSISATNYDKALSTTQQNRSLESEITLLLQVVVRAVRHQHSSPQEWAPERVAFEALTTLFPERFAIHGATCVEIAEVTSSIEDDGNSVKDKGPSCLWRRLSVSDVIEAGVQLRTVNLSPLLAFDGKSATGTRANSTGEFEYSGSGIRTQHNPYGWVATETPRSALSSSAHSLDHGRPSCSRDHNVGKRGNTLCNSIPQAKNECMRENDFGISKRLGASMREALLLQTPEASGEDASTGAPDPAHAVWKELLVKETSEKILSLIESIVDAWRQSSQLISGLQHLHRKLIKHSLRSAVAMDTPQLRRKGRNSKGNSSPVTIVDEIEGATKLIMAALGVNLDSWDDVAAALQRAALERSALADSDTTATNNNNNNTAARHYSSFEEGVKDAIDALRQLDHTLRAGAQEVRYAAMDPKKCLNGGVVVKSERKAKKEPHNMFGFAVRALLKGCAVNVVAPRGTLNNVVSTSKHPNGNDGCTADVVSLRFTEEGYAEAQSSIKAACDRLCAIGDLGHRYVTLLRSFHNMYSDVILPYMEMRYALQGSEEKKRSELRVDFIVSTAVVREAQGNMQDSCHECQESAEEVEEMERDKKCRDAHNSSMEVHETKNTVGSASMSSAGKWENKNDVPRRRDAQTAAELLLQKTHHDTNETFNKHERTALAKDAKPQQKRQRVSRAPISSEPTGLQEPALVAAAATVGPMSRAVRATARATPSTSSGSWLGTLYFHVAALMGVLCFGLAALYITRS</sequence>
<gene>
    <name evidence="3" type="ORF">TvY486_0034200</name>
</gene>
<feature type="region of interest" description="Disordered" evidence="1">
    <location>
        <begin position="928"/>
        <end position="958"/>
    </location>
</feature>
<feature type="transmembrane region" description="Helical" evidence="2">
    <location>
        <begin position="1052"/>
        <end position="1072"/>
    </location>
</feature>
<keyword evidence="2" id="KW-0812">Transmembrane</keyword>
<dbReference type="Proteomes" id="UP000009027">
    <property type="component" value="Unassembled WGS sequence"/>
</dbReference>
<proteinExistence type="predicted"/>
<dbReference type="EMBL" id="CAEX01005906">
    <property type="protein sequence ID" value="CCD20571.1"/>
    <property type="molecule type" value="Genomic_DNA"/>
</dbReference>
<evidence type="ECO:0000256" key="2">
    <source>
        <dbReference type="SAM" id="Phobius"/>
    </source>
</evidence>
<keyword evidence="2" id="KW-1133">Transmembrane helix</keyword>
<evidence type="ECO:0000256" key="1">
    <source>
        <dbReference type="SAM" id="MobiDB-lite"/>
    </source>
</evidence>
<feature type="region of interest" description="Disordered" evidence="1">
    <location>
        <begin position="70"/>
        <end position="96"/>
    </location>
</feature>
<reference evidence="3 4" key="1">
    <citation type="journal article" date="2012" name="Proc. Natl. Acad. Sci. U.S.A.">
        <title>Antigenic diversity is generated by distinct evolutionary mechanisms in African trypanosome species.</title>
        <authorList>
            <person name="Jackson A.P."/>
            <person name="Berry A."/>
            <person name="Aslett M."/>
            <person name="Allison H.C."/>
            <person name="Burton P."/>
            <person name="Vavrova-Anderson J."/>
            <person name="Brown R."/>
            <person name="Browne H."/>
            <person name="Corton N."/>
            <person name="Hauser H."/>
            <person name="Gamble J."/>
            <person name="Gilderthorp R."/>
            <person name="Marcello L."/>
            <person name="McQuillan J."/>
            <person name="Otto T.D."/>
            <person name="Quail M.A."/>
            <person name="Sanders M.J."/>
            <person name="van Tonder A."/>
            <person name="Ginger M.L."/>
            <person name="Field M.C."/>
            <person name="Barry J.D."/>
            <person name="Hertz-Fowler C."/>
            <person name="Berriman M."/>
        </authorList>
    </citation>
    <scope>NUCLEOTIDE SEQUENCE</scope>
    <source>
        <strain evidence="3 4">Y486</strain>
    </source>
</reference>
<feature type="region of interest" description="Disordered" evidence="1">
    <location>
        <begin position="987"/>
        <end position="1014"/>
    </location>
</feature>
<name>F9WSN2_TRYVY</name>
<organism evidence="3 4">
    <name type="scientific">Trypanosoma vivax (strain Y486)</name>
    <dbReference type="NCBI Taxonomy" id="1055687"/>
    <lineage>
        <taxon>Eukaryota</taxon>
        <taxon>Discoba</taxon>
        <taxon>Euglenozoa</taxon>
        <taxon>Kinetoplastea</taxon>
        <taxon>Metakinetoplastina</taxon>
        <taxon>Trypanosomatida</taxon>
        <taxon>Trypanosomatidae</taxon>
        <taxon>Trypanosoma</taxon>
        <taxon>Duttonella</taxon>
    </lineage>
</organism>